<sequence length="272" mass="30475">MQVIRIGVRMNTYNRSKGMDNRMNMLFNQELNNEAQYINAHPFSAVNMSLGGEVRYIAPVWPWNAPKFQAIDWRTQPPPRRIPGNTKHDPGKLYELPRTWQETTDSCWQDQQKPPPTFPHTRTSSSEQLHRDEVIMTAAASRARLETGRSSRRDQDEAPPLSDRENVEANRPGSTYQSEESGQERSNIAVFQQDAMQANAEAQLEGAGRSEGGTAQGSRPPSQFTRSSLSTSSTMRSRSEASKHPLTPAEKFSRPPTHASSRSSRASSVMSS</sequence>
<reference evidence="4" key="2">
    <citation type="submission" date="2012-11" db="EMBL/GenBank/DDBJ databases">
        <authorList>
            <person name="Kuo A."/>
            <person name="Curtis B.A."/>
            <person name="Tanifuji G."/>
            <person name="Burki F."/>
            <person name="Gruber A."/>
            <person name="Irimia M."/>
            <person name="Maruyama S."/>
            <person name="Arias M.C."/>
            <person name="Ball S.G."/>
            <person name="Gile G.H."/>
            <person name="Hirakawa Y."/>
            <person name="Hopkins J.F."/>
            <person name="Rensing S.A."/>
            <person name="Schmutz J."/>
            <person name="Symeonidi A."/>
            <person name="Elias M."/>
            <person name="Eveleigh R.J."/>
            <person name="Herman E.K."/>
            <person name="Klute M.J."/>
            <person name="Nakayama T."/>
            <person name="Obornik M."/>
            <person name="Reyes-Prieto A."/>
            <person name="Armbrust E.V."/>
            <person name="Aves S.J."/>
            <person name="Beiko R.G."/>
            <person name="Coutinho P."/>
            <person name="Dacks J.B."/>
            <person name="Durnford D.G."/>
            <person name="Fast N.M."/>
            <person name="Green B.R."/>
            <person name="Grisdale C."/>
            <person name="Hempe F."/>
            <person name="Henrissat B."/>
            <person name="Hoppner M.P."/>
            <person name="Ishida K.-I."/>
            <person name="Kim E."/>
            <person name="Koreny L."/>
            <person name="Kroth P.G."/>
            <person name="Liu Y."/>
            <person name="Malik S.-B."/>
            <person name="Maier U.G."/>
            <person name="McRose D."/>
            <person name="Mock T."/>
            <person name="Neilson J.A."/>
            <person name="Onodera N.T."/>
            <person name="Poole A.M."/>
            <person name="Pritham E.J."/>
            <person name="Richards T.A."/>
            <person name="Rocap G."/>
            <person name="Roy S.W."/>
            <person name="Sarai C."/>
            <person name="Schaack S."/>
            <person name="Shirato S."/>
            <person name="Slamovits C.H."/>
            <person name="Spencer D.F."/>
            <person name="Suzuki S."/>
            <person name="Worden A.Z."/>
            <person name="Zauner S."/>
            <person name="Barry K."/>
            <person name="Bell C."/>
            <person name="Bharti A.K."/>
            <person name="Crow J.A."/>
            <person name="Grimwood J."/>
            <person name="Kramer R."/>
            <person name="Lindquist E."/>
            <person name="Lucas S."/>
            <person name="Salamov A."/>
            <person name="McFadden G.I."/>
            <person name="Lane C.E."/>
            <person name="Keeling P.J."/>
            <person name="Gray M.W."/>
            <person name="Grigoriev I.V."/>
            <person name="Archibald J.M."/>
        </authorList>
    </citation>
    <scope>NUCLEOTIDE SEQUENCE</scope>
    <source>
        <strain evidence="4">CCMP2712</strain>
    </source>
</reference>
<keyword evidence="4" id="KW-1185">Reference proteome</keyword>
<feature type="non-terminal residue" evidence="2">
    <location>
        <position position="272"/>
    </location>
</feature>
<feature type="compositionally biased region" description="Low complexity" evidence="1">
    <location>
        <begin position="259"/>
        <end position="272"/>
    </location>
</feature>
<dbReference type="Proteomes" id="UP000011087">
    <property type="component" value="Unassembled WGS sequence"/>
</dbReference>
<name>L1IXT6_GUITC</name>
<dbReference type="PaxDb" id="55529-EKX40902"/>
<reference evidence="2 4" key="1">
    <citation type="journal article" date="2012" name="Nature">
        <title>Algal genomes reveal evolutionary mosaicism and the fate of nucleomorphs.</title>
        <authorList>
            <consortium name="DOE Joint Genome Institute"/>
            <person name="Curtis B.A."/>
            <person name="Tanifuji G."/>
            <person name="Burki F."/>
            <person name="Gruber A."/>
            <person name="Irimia M."/>
            <person name="Maruyama S."/>
            <person name="Arias M.C."/>
            <person name="Ball S.G."/>
            <person name="Gile G.H."/>
            <person name="Hirakawa Y."/>
            <person name="Hopkins J.F."/>
            <person name="Kuo A."/>
            <person name="Rensing S.A."/>
            <person name="Schmutz J."/>
            <person name="Symeonidi A."/>
            <person name="Elias M."/>
            <person name="Eveleigh R.J."/>
            <person name="Herman E.K."/>
            <person name="Klute M.J."/>
            <person name="Nakayama T."/>
            <person name="Obornik M."/>
            <person name="Reyes-Prieto A."/>
            <person name="Armbrust E.V."/>
            <person name="Aves S.J."/>
            <person name="Beiko R.G."/>
            <person name="Coutinho P."/>
            <person name="Dacks J.B."/>
            <person name="Durnford D.G."/>
            <person name="Fast N.M."/>
            <person name="Green B.R."/>
            <person name="Grisdale C.J."/>
            <person name="Hempel F."/>
            <person name="Henrissat B."/>
            <person name="Hoppner M.P."/>
            <person name="Ishida K."/>
            <person name="Kim E."/>
            <person name="Koreny L."/>
            <person name="Kroth P.G."/>
            <person name="Liu Y."/>
            <person name="Malik S.B."/>
            <person name="Maier U.G."/>
            <person name="McRose D."/>
            <person name="Mock T."/>
            <person name="Neilson J.A."/>
            <person name="Onodera N.T."/>
            <person name="Poole A.M."/>
            <person name="Pritham E.J."/>
            <person name="Richards T.A."/>
            <person name="Rocap G."/>
            <person name="Roy S.W."/>
            <person name="Sarai C."/>
            <person name="Schaack S."/>
            <person name="Shirato S."/>
            <person name="Slamovits C.H."/>
            <person name="Spencer D.F."/>
            <person name="Suzuki S."/>
            <person name="Worden A.Z."/>
            <person name="Zauner S."/>
            <person name="Barry K."/>
            <person name="Bell C."/>
            <person name="Bharti A.K."/>
            <person name="Crow J.A."/>
            <person name="Grimwood J."/>
            <person name="Kramer R."/>
            <person name="Lindquist E."/>
            <person name="Lucas S."/>
            <person name="Salamov A."/>
            <person name="McFadden G.I."/>
            <person name="Lane C.E."/>
            <person name="Keeling P.J."/>
            <person name="Gray M.W."/>
            <person name="Grigoriev I.V."/>
            <person name="Archibald J.M."/>
        </authorList>
    </citation>
    <scope>NUCLEOTIDE SEQUENCE</scope>
    <source>
        <strain evidence="2 4">CCMP2712</strain>
    </source>
</reference>
<proteinExistence type="predicted"/>
<evidence type="ECO:0000313" key="4">
    <source>
        <dbReference type="Proteomes" id="UP000011087"/>
    </source>
</evidence>
<gene>
    <name evidence="2" type="ORF">GUITHDRAFT_164578</name>
</gene>
<dbReference type="EnsemblProtists" id="EKX40902">
    <property type="protein sequence ID" value="EKX40902"/>
    <property type="gene ID" value="GUITHDRAFT_164578"/>
</dbReference>
<evidence type="ECO:0000256" key="1">
    <source>
        <dbReference type="SAM" id="MobiDB-lite"/>
    </source>
</evidence>
<evidence type="ECO:0000313" key="3">
    <source>
        <dbReference type="EnsemblProtists" id="EKX40902"/>
    </source>
</evidence>
<dbReference type="KEGG" id="gtt:GUITHDRAFT_164578"/>
<protein>
    <submittedName>
        <fullName evidence="2 3">Uncharacterized protein</fullName>
    </submittedName>
</protein>
<feature type="compositionally biased region" description="Basic and acidic residues" evidence="1">
    <location>
        <begin position="143"/>
        <end position="168"/>
    </location>
</feature>
<dbReference type="AlphaFoldDB" id="L1IXT6"/>
<feature type="compositionally biased region" description="Low complexity" evidence="1">
    <location>
        <begin position="222"/>
        <end position="236"/>
    </location>
</feature>
<organism evidence="2">
    <name type="scientific">Guillardia theta (strain CCMP2712)</name>
    <name type="common">Cryptophyte</name>
    <dbReference type="NCBI Taxonomy" id="905079"/>
    <lineage>
        <taxon>Eukaryota</taxon>
        <taxon>Cryptophyceae</taxon>
        <taxon>Pyrenomonadales</taxon>
        <taxon>Geminigeraceae</taxon>
        <taxon>Guillardia</taxon>
    </lineage>
</organism>
<feature type="region of interest" description="Disordered" evidence="1">
    <location>
        <begin position="74"/>
        <end position="272"/>
    </location>
</feature>
<dbReference type="HOGENOM" id="CLU_1025246_0_0_1"/>
<evidence type="ECO:0000313" key="2">
    <source>
        <dbReference type="EMBL" id="EKX40902.1"/>
    </source>
</evidence>
<dbReference type="RefSeq" id="XP_005827882.1">
    <property type="nucleotide sequence ID" value="XM_005827825.1"/>
</dbReference>
<dbReference type="GeneID" id="17297422"/>
<feature type="compositionally biased region" description="Polar residues" evidence="1">
    <location>
        <begin position="172"/>
        <end position="196"/>
    </location>
</feature>
<dbReference type="OrthoDB" id="10466120at2759"/>
<feature type="compositionally biased region" description="Polar residues" evidence="1">
    <location>
        <begin position="100"/>
        <end position="112"/>
    </location>
</feature>
<accession>L1IXT6</accession>
<reference evidence="3" key="3">
    <citation type="submission" date="2016-03" db="UniProtKB">
        <authorList>
            <consortium name="EnsemblProtists"/>
        </authorList>
    </citation>
    <scope>IDENTIFICATION</scope>
</reference>
<dbReference type="EMBL" id="JH993028">
    <property type="protein sequence ID" value="EKX40902.1"/>
    <property type="molecule type" value="Genomic_DNA"/>
</dbReference>